<evidence type="ECO:0000313" key="2">
    <source>
        <dbReference type="Proteomes" id="UP000187203"/>
    </source>
</evidence>
<dbReference type="GO" id="GO:0004190">
    <property type="term" value="F:aspartic-type endopeptidase activity"/>
    <property type="evidence" value="ECO:0007669"/>
    <property type="project" value="InterPro"/>
</dbReference>
<keyword evidence="2" id="KW-1185">Reference proteome</keyword>
<comment type="caution">
    <text evidence="1">The sequence shown here is derived from an EMBL/GenBank/DDBJ whole genome shotgun (WGS) entry which is preliminary data.</text>
</comment>
<dbReference type="EMBL" id="AWUE01016737">
    <property type="protein sequence ID" value="OMO89536.1"/>
    <property type="molecule type" value="Genomic_DNA"/>
</dbReference>
<sequence length="188" mass="20139">MNCYLSGLFPEIQRELATYKPISISDALATYKPISISDAEGDSSSQMALSLAALPLPPPLSDDLDSDEPPAFQVSLHALFGSSSHQTKKLFGTIGGHSFRVLIDSGSTRNLIQPRVAKYFGLALAPAPPFSMTVGNGDRLHCLGKLPAVSLGLQGHCFDLDLYLLEVWGADVILGIQWLVQFGPIVAD</sequence>
<protein>
    <submittedName>
        <fullName evidence="1">Aspartic peptidase</fullName>
    </submittedName>
</protein>
<dbReference type="CDD" id="cd00303">
    <property type="entry name" value="retropepsin_like"/>
    <property type="match status" value="1"/>
</dbReference>
<reference evidence="2" key="1">
    <citation type="submission" date="2013-09" db="EMBL/GenBank/DDBJ databases">
        <title>Corchorus olitorius genome sequencing.</title>
        <authorList>
            <person name="Alam M."/>
            <person name="Haque M.S."/>
            <person name="Islam M.S."/>
            <person name="Emdad E.M."/>
            <person name="Islam M.M."/>
            <person name="Ahmed B."/>
            <person name="Halim A."/>
            <person name="Hossen Q.M.M."/>
            <person name="Hossain M.Z."/>
            <person name="Ahmed R."/>
            <person name="Khan M.M."/>
            <person name="Islam R."/>
            <person name="Rashid M.M."/>
            <person name="Khan S.A."/>
            <person name="Rahman M.S."/>
            <person name="Alam M."/>
            <person name="Yahiya A.S."/>
            <person name="Khan M.S."/>
            <person name="Azam M.S."/>
            <person name="Haque T."/>
            <person name="Lashkar M.Z.H."/>
            <person name="Akhand A.I."/>
            <person name="Morshed G."/>
            <person name="Roy S."/>
            <person name="Uddin K.S."/>
            <person name="Rabeya T."/>
            <person name="Hossain A.S."/>
            <person name="Chowdhury A."/>
            <person name="Snigdha A.R."/>
            <person name="Mortoza M.S."/>
            <person name="Matin S.A."/>
            <person name="Hoque S.M.E."/>
            <person name="Islam M.K."/>
            <person name="Roy D.K."/>
            <person name="Haider R."/>
            <person name="Moosa M.M."/>
            <person name="Elias S.M."/>
            <person name="Hasan A.M."/>
            <person name="Jahan S."/>
            <person name="Shafiuddin M."/>
            <person name="Mahmood N."/>
            <person name="Shommy N.S."/>
        </authorList>
    </citation>
    <scope>NUCLEOTIDE SEQUENCE [LARGE SCALE GENOMIC DNA]</scope>
    <source>
        <strain evidence="2">cv. O-4</strain>
    </source>
</reference>
<dbReference type="Proteomes" id="UP000187203">
    <property type="component" value="Unassembled WGS sequence"/>
</dbReference>
<dbReference type="PROSITE" id="PS00141">
    <property type="entry name" value="ASP_PROTEASE"/>
    <property type="match status" value="1"/>
</dbReference>
<dbReference type="SUPFAM" id="SSF50630">
    <property type="entry name" value="Acid proteases"/>
    <property type="match status" value="1"/>
</dbReference>
<organism evidence="1 2">
    <name type="scientific">Corchorus olitorius</name>
    <dbReference type="NCBI Taxonomy" id="93759"/>
    <lineage>
        <taxon>Eukaryota</taxon>
        <taxon>Viridiplantae</taxon>
        <taxon>Streptophyta</taxon>
        <taxon>Embryophyta</taxon>
        <taxon>Tracheophyta</taxon>
        <taxon>Spermatophyta</taxon>
        <taxon>Magnoliopsida</taxon>
        <taxon>eudicotyledons</taxon>
        <taxon>Gunneridae</taxon>
        <taxon>Pentapetalae</taxon>
        <taxon>rosids</taxon>
        <taxon>malvids</taxon>
        <taxon>Malvales</taxon>
        <taxon>Malvaceae</taxon>
        <taxon>Grewioideae</taxon>
        <taxon>Apeibeae</taxon>
        <taxon>Corchorus</taxon>
    </lineage>
</organism>
<dbReference type="Pfam" id="PF13975">
    <property type="entry name" value="gag-asp_proteas"/>
    <property type="match status" value="1"/>
</dbReference>
<proteinExistence type="predicted"/>
<dbReference type="InterPro" id="IPR001969">
    <property type="entry name" value="Aspartic_peptidase_AS"/>
</dbReference>
<dbReference type="AlphaFoldDB" id="A0A1R3J430"/>
<evidence type="ECO:0000313" key="1">
    <source>
        <dbReference type="EMBL" id="OMO89536.1"/>
    </source>
</evidence>
<dbReference type="Gene3D" id="2.40.70.10">
    <property type="entry name" value="Acid Proteases"/>
    <property type="match status" value="1"/>
</dbReference>
<gene>
    <name evidence="1" type="ORF">COLO4_19712</name>
</gene>
<dbReference type="OrthoDB" id="999913at2759"/>
<dbReference type="GO" id="GO:0006508">
    <property type="term" value="P:proteolysis"/>
    <property type="evidence" value="ECO:0007669"/>
    <property type="project" value="InterPro"/>
</dbReference>
<accession>A0A1R3J430</accession>
<name>A0A1R3J430_9ROSI</name>
<dbReference type="InterPro" id="IPR021109">
    <property type="entry name" value="Peptidase_aspartic_dom_sf"/>
</dbReference>